<gene>
    <name evidence="9" type="ORF">IMF26_01735</name>
</gene>
<evidence type="ECO:0000313" key="9">
    <source>
        <dbReference type="EMBL" id="QUL99532.1"/>
    </source>
</evidence>
<proteinExistence type="inferred from homology"/>
<feature type="binding site" evidence="8">
    <location>
        <position position="213"/>
    </location>
    <ligand>
        <name>Zn(2+)</name>
        <dbReference type="ChEBI" id="CHEBI:29105"/>
        <label>2</label>
    </ligand>
</feature>
<evidence type="ECO:0000256" key="4">
    <source>
        <dbReference type="ARBA" id="ARBA00022723"/>
    </source>
</evidence>
<dbReference type="PANTHER" id="PTHR32481">
    <property type="entry name" value="AMINOPEPTIDASE"/>
    <property type="match status" value="1"/>
</dbReference>
<evidence type="ECO:0000256" key="6">
    <source>
        <dbReference type="PIRNR" id="PIRNR001123"/>
    </source>
</evidence>
<feature type="binding site" evidence="8">
    <location>
        <position position="66"/>
    </location>
    <ligand>
        <name>Zn(2+)</name>
        <dbReference type="ChEBI" id="CHEBI:29105"/>
        <label>1</label>
    </ligand>
</feature>
<feature type="active site" description="Proton acceptor" evidence="7">
    <location>
        <position position="212"/>
    </location>
</feature>
<protein>
    <submittedName>
        <fullName evidence="9">M42 family metallopeptidase</fullName>
    </submittedName>
</protein>
<dbReference type="InterPro" id="IPR023367">
    <property type="entry name" value="Peptidase_M42_dom2"/>
</dbReference>
<feature type="binding site" evidence="8">
    <location>
        <position position="180"/>
    </location>
    <ligand>
        <name>Zn(2+)</name>
        <dbReference type="ChEBI" id="CHEBI:29105"/>
        <label>1</label>
    </ligand>
</feature>
<dbReference type="GO" id="GO:0006508">
    <property type="term" value="P:proteolysis"/>
    <property type="evidence" value="ECO:0007669"/>
    <property type="project" value="UniProtKB-KW"/>
</dbReference>
<dbReference type="CDD" id="cd05656">
    <property type="entry name" value="M42_Frv"/>
    <property type="match status" value="1"/>
</dbReference>
<dbReference type="SUPFAM" id="SSF101821">
    <property type="entry name" value="Aminopeptidase/glucanase lid domain"/>
    <property type="match status" value="1"/>
</dbReference>
<dbReference type="GO" id="GO:0004177">
    <property type="term" value="F:aminopeptidase activity"/>
    <property type="evidence" value="ECO:0007669"/>
    <property type="project" value="UniProtKB-UniRule"/>
</dbReference>
<dbReference type="KEGG" id="fcz:IMF26_01735"/>
<evidence type="ECO:0000256" key="5">
    <source>
        <dbReference type="ARBA" id="ARBA00022801"/>
    </source>
</evidence>
<dbReference type="PIRSF" id="PIRSF001123">
    <property type="entry name" value="PepA_GA"/>
    <property type="match status" value="1"/>
</dbReference>
<keyword evidence="2" id="KW-0031">Aminopeptidase</keyword>
<evidence type="ECO:0000256" key="2">
    <source>
        <dbReference type="ARBA" id="ARBA00022438"/>
    </source>
</evidence>
<dbReference type="AlphaFoldDB" id="A0AAT9LH34"/>
<evidence type="ECO:0000256" key="1">
    <source>
        <dbReference type="ARBA" id="ARBA00006272"/>
    </source>
</evidence>
<accession>A0AAT9LH34</accession>
<feature type="binding site" evidence="8">
    <location>
        <position position="180"/>
    </location>
    <ligand>
        <name>Zn(2+)</name>
        <dbReference type="ChEBI" id="CHEBI:29105"/>
        <label>2</label>
    </ligand>
</feature>
<name>A0AAT9LH34_9FIRM</name>
<dbReference type="InterPro" id="IPR008007">
    <property type="entry name" value="Peptidase_M42"/>
</dbReference>
<keyword evidence="3" id="KW-0645">Protease</keyword>
<keyword evidence="5" id="KW-0378">Hydrolase</keyword>
<organism evidence="9">
    <name type="scientific">Candidatus Fermentithermobacillus carboniphilus</name>
    <dbReference type="NCBI Taxonomy" id="3085328"/>
    <lineage>
        <taxon>Bacteria</taxon>
        <taxon>Bacillati</taxon>
        <taxon>Bacillota</taxon>
        <taxon>Candidatus Fermentithermobacillia</taxon>
        <taxon>Candidatus Fermentithermobacillales</taxon>
        <taxon>Candidatus Fermentithermobacillaceae</taxon>
        <taxon>Candidatus Fermentithermobacillus</taxon>
    </lineage>
</organism>
<evidence type="ECO:0000256" key="3">
    <source>
        <dbReference type="ARBA" id="ARBA00022670"/>
    </source>
</evidence>
<dbReference type="PANTHER" id="PTHR32481:SF0">
    <property type="entry name" value="AMINOPEPTIDASE YPDE-RELATED"/>
    <property type="match status" value="1"/>
</dbReference>
<comment type="similarity">
    <text evidence="1 6">Belongs to the peptidase M42 family.</text>
</comment>
<feature type="binding site" evidence="8">
    <location>
        <position position="323"/>
    </location>
    <ligand>
        <name>Zn(2+)</name>
        <dbReference type="ChEBI" id="CHEBI:29105"/>
        <label>2</label>
    </ligand>
</feature>
<sequence>MSVDDRLVLLKEISELPGVPGYEDEVRKYIKGRMAGLAEVYTDNLGSVICRKEGSAAAPKIMMAGHMDEIGMMVTYITKEGFLKFQTLGGWWEQVMLAQRVVVKTSSGDVLGLIGSKPPHILKQEERKKVVEKTDMFIDIGASSKEEAESMGVRPGDPVIPVSPFAQMKNPKYLVGKAWDNRIGCAIFMEAIKELQGVPHPNTIYGVGTVQEEVGLRGATTSVSLVEPDIGFALEVDIAGDTPGIHEHEAQAKLGKGPSILLYDASMVPHRRLRDFVVETAKSAGIPIQFNAMPGGGTDAGRIHVYKSGVPSLVIGVPTRYIHSHAGIIHRDDFDNAVRLIVEVIKRLDAAALSAIRGE</sequence>
<dbReference type="InterPro" id="IPR051464">
    <property type="entry name" value="Peptidase_M42_aminopept"/>
</dbReference>
<dbReference type="Pfam" id="PF05343">
    <property type="entry name" value="Peptidase_M42"/>
    <property type="match status" value="1"/>
</dbReference>
<dbReference type="EMBL" id="CP062796">
    <property type="protein sequence ID" value="QUL99532.1"/>
    <property type="molecule type" value="Genomic_DNA"/>
</dbReference>
<evidence type="ECO:0000256" key="8">
    <source>
        <dbReference type="PIRSR" id="PIRSR001123-2"/>
    </source>
</evidence>
<dbReference type="Gene3D" id="2.40.30.40">
    <property type="entry name" value="Peptidase M42, domain 2"/>
    <property type="match status" value="1"/>
</dbReference>
<dbReference type="SUPFAM" id="SSF53187">
    <property type="entry name" value="Zn-dependent exopeptidases"/>
    <property type="match status" value="1"/>
</dbReference>
<dbReference type="Gene3D" id="3.40.630.10">
    <property type="entry name" value="Zn peptidases"/>
    <property type="match status" value="1"/>
</dbReference>
<comment type="cofactor">
    <cofactor evidence="8">
        <name>a divalent metal cation</name>
        <dbReference type="ChEBI" id="CHEBI:60240"/>
    </cofactor>
    <text evidence="8">Binds 2 divalent metal cations per subunit.</text>
</comment>
<feature type="binding site" evidence="8">
    <location>
        <position position="235"/>
    </location>
    <ligand>
        <name>Zn(2+)</name>
        <dbReference type="ChEBI" id="CHEBI:29105"/>
        <label>1</label>
    </ligand>
</feature>
<reference evidence="9" key="2">
    <citation type="journal article" date="2023" name="Biology">
        <title>Prokaryotic Life Associated with Coal-Fire Gas Vents Revealed by Metagenomics.</title>
        <authorList>
            <person name="Kadnikov V.V."/>
            <person name="Mardanov A.V."/>
            <person name="Beletsky A.V."/>
            <person name="Karnachuk O.V."/>
            <person name="Ravin N.V."/>
        </authorList>
    </citation>
    <scope>NUCLEOTIDE SEQUENCE</scope>
    <source>
        <strain evidence="9">Bu02</strain>
    </source>
</reference>
<evidence type="ECO:0000256" key="7">
    <source>
        <dbReference type="PIRSR" id="PIRSR001123-1"/>
    </source>
</evidence>
<dbReference type="GO" id="GO:0046872">
    <property type="term" value="F:metal ion binding"/>
    <property type="evidence" value="ECO:0007669"/>
    <property type="project" value="UniProtKB-UniRule"/>
</dbReference>
<keyword evidence="4 8" id="KW-0479">Metal-binding</keyword>
<reference evidence="9" key="1">
    <citation type="submission" date="2020-10" db="EMBL/GenBank/DDBJ databases">
        <authorList>
            <person name="Kadnikov V."/>
            <person name="Beletsky A.V."/>
            <person name="Mardanov A.V."/>
            <person name="Karnachuk O.V."/>
            <person name="Ravin N.V."/>
        </authorList>
    </citation>
    <scope>NUCLEOTIDE SEQUENCE</scope>
    <source>
        <strain evidence="9">Bu02</strain>
    </source>
</reference>